<dbReference type="Gene3D" id="3.30.70.270">
    <property type="match status" value="1"/>
</dbReference>
<keyword evidence="1" id="KW-0472">Membrane</keyword>
<keyword evidence="5" id="KW-0378">Hydrolase</keyword>
<dbReference type="PANTHER" id="PTHR44757:SF2">
    <property type="entry name" value="BIOFILM ARCHITECTURE MAINTENANCE PROTEIN MBAA"/>
    <property type="match status" value="1"/>
</dbReference>
<proteinExistence type="predicted"/>
<dbReference type="InterPro" id="IPR052155">
    <property type="entry name" value="Biofilm_reg_signaling"/>
</dbReference>
<dbReference type="Pfam" id="PF00990">
    <property type="entry name" value="GGDEF"/>
    <property type="match status" value="1"/>
</dbReference>
<evidence type="ECO:0000313" key="5">
    <source>
        <dbReference type="EMBL" id="UQZ85176.1"/>
    </source>
</evidence>
<feature type="domain" description="EAL" evidence="2">
    <location>
        <begin position="415"/>
        <end position="668"/>
    </location>
</feature>
<reference evidence="5" key="1">
    <citation type="submission" date="2018-02" db="EMBL/GenBank/DDBJ databases">
        <authorList>
            <person name="Kim S.-K."/>
            <person name="Jung H.-I."/>
            <person name="Lee S.-W."/>
        </authorList>
    </citation>
    <scope>NUCLEOTIDE SEQUENCE</scope>
    <source>
        <strain evidence="5">SK3146</strain>
    </source>
</reference>
<dbReference type="NCBIfam" id="TIGR00254">
    <property type="entry name" value="GGDEF"/>
    <property type="match status" value="1"/>
</dbReference>
<dbReference type="InterPro" id="IPR000160">
    <property type="entry name" value="GGDEF_dom"/>
</dbReference>
<feature type="transmembrane region" description="Helical" evidence="1">
    <location>
        <begin position="12"/>
        <end position="31"/>
    </location>
</feature>
<dbReference type="GO" id="GO:0071111">
    <property type="term" value="F:cyclic-guanylate-specific phosphodiesterase activity"/>
    <property type="evidence" value="ECO:0007669"/>
    <property type="project" value="UniProtKB-EC"/>
</dbReference>
<keyword evidence="1" id="KW-1133">Transmembrane helix</keyword>
<keyword evidence="1" id="KW-0812">Transmembrane</keyword>
<dbReference type="InterPro" id="IPR035919">
    <property type="entry name" value="EAL_sf"/>
</dbReference>
<dbReference type="EC" id="3.1.4.52" evidence="5"/>
<dbReference type="SMART" id="SM00267">
    <property type="entry name" value="GGDEF"/>
    <property type="match status" value="1"/>
</dbReference>
<feature type="transmembrane region" description="Helical" evidence="1">
    <location>
        <begin position="216"/>
        <end position="239"/>
    </location>
</feature>
<feature type="transmembrane region" description="Helical" evidence="1">
    <location>
        <begin position="142"/>
        <end position="162"/>
    </location>
</feature>
<feature type="transmembrane region" description="Helical" evidence="1">
    <location>
        <begin position="108"/>
        <end position="130"/>
    </location>
</feature>
<dbReference type="SUPFAM" id="SSF141868">
    <property type="entry name" value="EAL domain-like"/>
    <property type="match status" value="1"/>
</dbReference>
<dbReference type="Pfam" id="PF03707">
    <property type="entry name" value="MHYT"/>
    <property type="match status" value="4"/>
</dbReference>
<keyword evidence="6" id="KW-1185">Reference proteome</keyword>
<reference evidence="5" key="2">
    <citation type="journal article" date="2021" name="J Anim Sci Technol">
        <title>Complete genome sequence of Paenibacillus konkukensis sp. nov. SK3146 as a potential probiotic strain.</title>
        <authorList>
            <person name="Jung H.I."/>
            <person name="Park S."/>
            <person name="Niu K.M."/>
            <person name="Lee S.W."/>
            <person name="Kothari D."/>
            <person name="Yi K.J."/>
            <person name="Kim S.K."/>
        </authorList>
    </citation>
    <scope>NUCLEOTIDE SEQUENCE</scope>
    <source>
        <strain evidence="5">SK3146</strain>
    </source>
</reference>
<dbReference type="InterPro" id="IPR005330">
    <property type="entry name" value="MHYT_dom"/>
</dbReference>
<dbReference type="PROSITE" id="PS50924">
    <property type="entry name" value="MHYT"/>
    <property type="match status" value="1"/>
</dbReference>
<protein>
    <submittedName>
        <fullName evidence="5">Cyclic di-GMP phosphodiesterase Gmr</fullName>
        <ecNumber evidence="5">3.1.4.52</ecNumber>
    </submittedName>
</protein>
<dbReference type="InterPro" id="IPR043128">
    <property type="entry name" value="Rev_trsase/Diguanyl_cyclase"/>
</dbReference>
<organism evidence="5 6">
    <name type="scientific">Paenibacillus konkukensis</name>
    <dbReference type="NCBI Taxonomy" id="2020716"/>
    <lineage>
        <taxon>Bacteria</taxon>
        <taxon>Bacillati</taxon>
        <taxon>Bacillota</taxon>
        <taxon>Bacilli</taxon>
        <taxon>Bacillales</taxon>
        <taxon>Paenibacillaceae</taxon>
        <taxon>Paenibacillus</taxon>
    </lineage>
</organism>
<dbReference type="RefSeq" id="WP_249860841.1">
    <property type="nucleotide sequence ID" value="NZ_CP027059.1"/>
</dbReference>
<feature type="domain" description="MHYT" evidence="4">
    <location>
        <begin position="8"/>
        <end position="200"/>
    </location>
</feature>
<dbReference type="Gene3D" id="3.20.20.450">
    <property type="entry name" value="EAL domain"/>
    <property type="match status" value="1"/>
</dbReference>
<dbReference type="Proteomes" id="UP001057134">
    <property type="component" value="Chromosome"/>
</dbReference>
<dbReference type="InterPro" id="IPR001633">
    <property type="entry name" value="EAL_dom"/>
</dbReference>
<dbReference type="PROSITE" id="PS50883">
    <property type="entry name" value="EAL"/>
    <property type="match status" value="1"/>
</dbReference>
<accession>A0ABY4RRN4</accession>
<dbReference type="CDD" id="cd01949">
    <property type="entry name" value="GGDEF"/>
    <property type="match status" value="1"/>
</dbReference>
<gene>
    <name evidence="5" type="primary">gmr_5</name>
    <name evidence="5" type="ORF">SK3146_04459</name>
</gene>
<sequence length="673" mass="75265">MEHLHIQYNGWIVLLSFIIAVLSSYSALNLAGKISRARGKSRIAWLLAGSCVMGCGIWSMHFVGMLAFHLNLSIDYDIPVTVLSATAAIFASFIALRVTTDAQAKKWQLAAGGLFLGGGIVAMHYSGMAAMRTSAEIRYDPYLWWLSAVIALAASYAALYLFRRFRLSPDHSRWKLLSSIVMAIAICGMHYTGMAAARFVHPSPPPAGAAGAESTLFLIIGVSLATLFILAVSWGAIFFDRHVLEKMAYSDPLTGLANRHDLTRFFEEQFKAENGGAVFFIDLDRFKSINDTLGHDIGDLLIREVSRRLLECLSDRQTVFRLGGDEFLIASKDGSPEAAHALAERVLHNIKRPYFIEENELYVTCSIGISLAPEHGTDRSSLLKAADTAMYTAKSAGKNRFRVFDEEMDRHMIRKMELEKDLRKALVHGEFFAVYQPKCDAASNRTVGMEALLRWNHPTLGVISPLEFIPIAEDTGMIIPITHWLLKEVCRQNRLWQDRQWMQVCISVNMSVRMFESQSLYDMVEEALTLAGLEGHYLELEITESIAMHDTEDTVEQLRRLRLLGVRVSLDDFGTGYSSLGSLDEMPVDTLKIDQAFVRKSQISSKQAIISNIIAIAKNLNMEVVAEGVETEEQIRFLQSRGCHVMQGYYYGKPMTADEIGTRYHKAPAGSRF</sequence>
<dbReference type="PANTHER" id="PTHR44757">
    <property type="entry name" value="DIGUANYLATE CYCLASE DGCP"/>
    <property type="match status" value="1"/>
</dbReference>
<feature type="transmembrane region" description="Helical" evidence="1">
    <location>
        <begin position="76"/>
        <end position="96"/>
    </location>
</feature>
<evidence type="ECO:0000259" key="2">
    <source>
        <dbReference type="PROSITE" id="PS50883"/>
    </source>
</evidence>
<dbReference type="InterPro" id="IPR029787">
    <property type="entry name" value="Nucleotide_cyclase"/>
</dbReference>
<feature type="domain" description="GGDEF" evidence="3">
    <location>
        <begin position="274"/>
        <end position="406"/>
    </location>
</feature>
<feature type="transmembrane region" description="Helical" evidence="1">
    <location>
        <begin position="43"/>
        <end position="70"/>
    </location>
</feature>
<dbReference type="PROSITE" id="PS50887">
    <property type="entry name" value="GGDEF"/>
    <property type="match status" value="1"/>
</dbReference>
<dbReference type="PROSITE" id="PS50890">
    <property type="entry name" value="PUA"/>
    <property type="match status" value="1"/>
</dbReference>
<dbReference type="SUPFAM" id="SSF55073">
    <property type="entry name" value="Nucleotide cyclase"/>
    <property type="match status" value="1"/>
</dbReference>
<dbReference type="EMBL" id="CP027059">
    <property type="protein sequence ID" value="UQZ85176.1"/>
    <property type="molecule type" value="Genomic_DNA"/>
</dbReference>
<dbReference type="Pfam" id="PF00563">
    <property type="entry name" value="EAL"/>
    <property type="match status" value="1"/>
</dbReference>
<evidence type="ECO:0000259" key="3">
    <source>
        <dbReference type="PROSITE" id="PS50887"/>
    </source>
</evidence>
<evidence type="ECO:0000313" key="6">
    <source>
        <dbReference type="Proteomes" id="UP001057134"/>
    </source>
</evidence>
<feature type="transmembrane region" description="Helical" evidence="1">
    <location>
        <begin position="174"/>
        <end position="196"/>
    </location>
</feature>
<dbReference type="CDD" id="cd01948">
    <property type="entry name" value="EAL"/>
    <property type="match status" value="1"/>
</dbReference>
<evidence type="ECO:0000256" key="1">
    <source>
        <dbReference type="PROSITE-ProRule" id="PRU00244"/>
    </source>
</evidence>
<dbReference type="SMART" id="SM00052">
    <property type="entry name" value="EAL"/>
    <property type="match status" value="1"/>
</dbReference>
<evidence type="ECO:0000259" key="4">
    <source>
        <dbReference type="PROSITE" id="PS50924"/>
    </source>
</evidence>
<name>A0ABY4RRN4_9BACL</name>